<dbReference type="InterPro" id="IPR035906">
    <property type="entry name" value="MetI-like_sf"/>
</dbReference>
<evidence type="ECO:0000313" key="10">
    <source>
        <dbReference type="Proteomes" id="UP001239085"/>
    </source>
</evidence>
<dbReference type="EMBL" id="JAUSXK010000001">
    <property type="protein sequence ID" value="MDQ0641870.1"/>
    <property type="molecule type" value="Genomic_DNA"/>
</dbReference>
<dbReference type="Pfam" id="PF00528">
    <property type="entry name" value="BPD_transp_1"/>
    <property type="match status" value="1"/>
</dbReference>
<comment type="similarity">
    <text evidence="7">Belongs to the binding-protein-dependent transport system permease family.</text>
</comment>
<accession>A0ABU0P3E8</accession>
<evidence type="ECO:0000256" key="3">
    <source>
        <dbReference type="ARBA" id="ARBA00022475"/>
    </source>
</evidence>
<comment type="caution">
    <text evidence="9">The sequence shown here is derived from an EMBL/GenBank/DDBJ whole genome shotgun (WGS) entry which is preliminary data.</text>
</comment>
<dbReference type="InterPro" id="IPR000515">
    <property type="entry name" value="MetI-like"/>
</dbReference>
<feature type="transmembrane region" description="Helical" evidence="7">
    <location>
        <begin position="252"/>
        <end position="275"/>
    </location>
</feature>
<dbReference type="Proteomes" id="UP001239085">
    <property type="component" value="Unassembled WGS sequence"/>
</dbReference>
<evidence type="ECO:0000313" key="9">
    <source>
        <dbReference type="EMBL" id="MDQ0641870.1"/>
    </source>
</evidence>
<dbReference type="PANTHER" id="PTHR43386">
    <property type="entry name" value="OLIGOPEPTIDE TRANSPORT SYSTEM PERMEASE PROTEIN APPC"/>
    <property type="match status" value="1"/>
</dbReference>
<organism evidence="9 10">
    <name type="scientific">Microbacterium murale</name>
    <dbReference type="NCBI Taxonomy" id="1081040"/>
    <lineage>
        <taxon>Bacteria</taxon>
        <taxon>Bacillati</taxon>
        <taxon>Actinomycetota</taxon>
        <taxon>Actinomycetes</taxon>
        <taxon>Micrococcales</taxon>
        <taxon>Microbacteriaceae</taxon>
        <taxon>Microbacterium</taxon>
    </lineage>
</organism>
<sequence length="287" mass="29569">MSLSPRPDVARRVRTSPQAASRHVLMWAALVVLAVVAVMALFPQLVATHDPLRTDVRAALEAPGPAHLFGTDQSGRDVFSRVVYGAGRSVGIGLLATGLALVLGLVIGALSGIAPRVVDATAMRVTDVLLAFPEFLVALVVVAILGPGPTNVAIAVTIAAVPVYVRLARVQTRSLALTEHVEAARILGVPPIRAFARHVIPGVLGSLSVLATIGIGSSILAAAGLSFLGLGPTEPAPEWGLMLSGGRNVLGTAWWIAVFPGVAITLTVVSATIVGRTLRARAEGRVS</sequence>
<proteinExistence type="inferred from homology"/>
<keyword evidence="4 7" id="KW-0812">Transmembrane</keyword>
<dbReference type="InterPro" id="IPR050366">
    <property type="entry name" value="BP-dependent_transpt_permease"/>
</dbReference>
<gene>
    <name evidence="9" type="ORF">QFZ46_000030</name>
</gene>
<reference evidence="9 10" key="1">
    <citation type="submission" date="2023-07" db="EMBL/GenBank/DDBJ databases">
        <title>Comparative genomics of wheat-associated soil bacteria to identify genetic determinants of phenazine resistance.</title>
        <authorList>
            <person name="Mouncey N."/>
        </authorList>
    </citation>
    <scope>NUCLEOTIDE SEQUENCE [LARGE SCALE GENOMIC DNA]</scope>
    <source>
        <strain evidence="9 10">W2I7</strain>
    </source>
</reference>
<keyword evidence="2 7" id="KW-0813">Transport</keyword>
<dbReference type="PROSITE" id="PS50928">
    <property type="entry name" value="ABC_TM1"/>
    <property type="match status" value="1"/>
</dbReference>
<evidence type="ECO:0000256" key="1">
    <source>
        <dbReference type="ARBA" id="ARBA00004651"/>
    </source>
</evidence>
<keyword evidence="3" id="KW-1003">Cell membrane</keyword>
<protein>
    <submittedName>
        <fullName evidence="9">Peptide/nickel transport system permease protein</fullName>
    </submittedName>
</protein>
<evidence type="ECO:0000259" key="8">
    <source>
        <dbReference type="PROSITE" id="PS50928"/>
    </source>
</evidence>
<evidence type="ECO:0000256" key="4">
    <source>
        <dbReference type="ARBA" id="ARBA00022692"/>
    </source>
</evidence>
<feature type="transmembrane region" description="Helical" evidence="7">
    <location>
        <begin position="24"/>
        <end position="46"/>
    </location>
</feature>
<name>A0ABU0P3E8_9MICO</name>
<keyword evidence="10" id="KW-1185">Reference proteome</keyword>
<feature type="transmembrane region" description="Helical" evidence="7">
    <location>
        <begin position="203"/>
        <end position="232"/>
    </location>
</feature>
<feature type="transmembrane region" description="Helical" evidence="7">
    <location>
        <begin position="90"/>
        <end position="113"/>
    </location>
</feature>
<keyword evidence="5 7" id="KW-1133">Transmembrane helix</keyword>
<evidence type="ECO:0000256" key="5">
    <source>
        <dbReference type="ARBA" id="ARBA00022989"/>
    </source>
</evidence>
<feature type="domain" description="ABC transmembrane type-1" evidence="8">
    <location>
        <begin position="86"/>
        <end position="275"/>
    </location>
</feature>
<keyword evidence="6 7" id="KW-0472">Membrane</keyword>
<feature type="transmembrane region" description="Helical" evidence="7">
    <location>
        <begin position="125"/>
        <end position="146"/>
    </location>
</feature>
<feature type="transmembrane region" description="Helical" evidence="7">
    <location>
        <begin position="152"/>
        <end position="168"/>
    </location>
</feature>
<dbReference type="RefSeq" id="WP_307357058.1">
    <property type="nucleotide sequence ID" value="NZ_JAUSXK010000001.1"/>
</dbReference>
<dbReference type="Gene3D" id="1.10.3720.10">
    <property type="entry name" value="MetI-like"/>
    <property type="match status" value="1"/>
</dbReference>
<evidence type="ECO:0000256" key="2">
    <source>
        <dbReference type="ARBA" id="ARBA00022448"/>
    </source>
</evidence>
<evidence type="ECO:0000256" key="7">
    <source>
        <dbReference type="RuleBase" id="RU363032"/>
    </source>
</evidence>
<comment type="subcellular location">
    <subcellularLocation>
        <location evidence="1 7">Cell membrane</location>
        <topology evidence="1 7">Multi-pass membrane protein</topology>
    </subcellularLocation>
</comment>
<evidence type="ECO:0000256" key="6">
    <source>
        <dbReference type="ARBA" id="ARBA00023136"/>
    </source>
</evidence>
<dbReference type="PANTHER" id="PTHR43386:SF25">
    <property type="entry name" value="PEPTIDE ABC TRANSPORTER PERMEASE PROTEIN"/>
    <property type="match status" value="1"/>
</dbReference>
<dbReference type="CDD" id="cd06261">
    <property type="entry name" value="TM_PBP2"/>
    <property type="match status" value="1"/>
</dbReference>
<dbReference type="SUPFAM" id="SSF161098">
    <property type="entry name" value="MetI-like"/>
    <property type="match status" value="1"/>
</dbReference>